<evidence type="ECO:0000313" key="1">
    <source>
        <dbReference type="EMBL" id="OCH89664.1"/>
    </source>
</evidence>
<protein>
    <submittedName>
        <fullName evidence="1">Uncharacterized protein</fullName>
    </submittedName>
</protein>
<reference evidence="1 2" key="1">
    <citation type="submission" date="2016-07" db="EMBL/GenBank/DDBJ databases">
        <title>Draft genome of the white-rot fungus Obba rivulosa 3A-2.</title>
        <authorList>
            <consortium name="DOE Joint Genome Institute"/>
            <person name="Miettinen O."/>
            <person name="Riley R."/>
            <person name="Acob R."/>
            <person name="Barry K."/>
            <person name="Cullen D."/>
            <person name="De Vries R."/>
            <person name="Hainaut M."/>
            <person name="Hatakka A."/>
            <person name="Henrissat B."/>
            <person name="Hilden K."/>
            <person name="Kuo R."/>
            <person name="Labutti K."/>
            <person name="Lipzen A."/>
            <person name="Makela M.R."/>
            <person name="Sandor L."/>
            <person name="Spatafora J.W."/>
            <person name="Grigoriev I.V."/>
            <person name="Hibbett D.S."/>
        </authorList>
    </citation>
    <scope>NUCLEOTIDE SEQUENCE [LARGE SCALE GENOMIC DNA]</scope>
    <source>
        <strain evidence="1 2">3A-2</strain>
    </source>
</reference>
<evidence type="ECO:0000313" key="2">
    <source>
        <dbReference type="Proteomes" id="UP000250043"/>
    </source>
</evidence>
<accession>A0A8E2DLA2</accession>
<dbReference type="AlphaFoldDB" id="A0A8E2DLA2"/>
<keyword evidence="2" id="KW-1185">Reference proteome</keyword>
<gene>
    <name evidence="1" type="ORF">OBBRIDRAFT_652103</name>
</gene>
<name>A0A8E2DLA2_9APHY</name>
<dbReference type="Proteomes" id="UP000250043">
    <property type="component" value="Unassembled WGS sequence"/>
</dbReference>
<organism evidence="1 2">
    <name type="scientific">Obba rivulosa</name>
    <dbReference type="NCBI Taxonomy" id="1052685"/>
    <lineage>
        <taxon>Eukaryota</taxon>
        <taxon>Fungi</taxon>
        <taxon>Dikarya</taxon>
        <taxon>Basidiomycota</taxon>
        <taxon>Agaricomycotina</taxon>
        <taxon>Agaricomycetes</taxon>
        <taxon>Polyporales</taxon>
        <taxon>Gelatoporiaceae</taxon>
        <taxon>Obba</taxon>
    </lineage>
</organism>
<sequence>MNSVKSTGSGWRMTYAPYPAPEATTSYDRASASEGLTEGLSSEPHAMQPFDWMHDAGNIVQYTERTEQRIAVDDPARSQGQMLMNQEQFIDCLRVGVGWLPDGIGDETSPTNNTHQAARPSNFSSRCLYSPFPALGLHGYGPEAPTSEVSMAT</sequence>
<proteinExistence type="predicted"/>
<dbReference type="EMBL" id="KV722421">
    <property type="protein sequence ID" value="OCH89664.1"/>
    <property type="molecule type" value="Genomic_DNA"/>
</dbReference>